<gene>
    <name evidence="1" type="ORF">PHAECO_LOCUS6876</name>
</gene>
<accession>A0A9N9SG57</accession>
<proteinExistence type="predicted"/>
<organism evidence="1 2">
    <name type="scientific">Phaedon cochleariae</name>
    <name type="common">Mustard beetle</name>
    <dbReference type="NCBI Taxonomy" id="80249"/>
    <lineage>
        <taxon>Eukaryota</taxon>
        <taxon>Metazoa</taxon>
        <taxon>Ecdysozoa</taxon>
        <taxon>Arthropoda</taxon>
        <taxon>Hexapoda</taxon>
        <taxon>Insecta</taxon>
        <taxon>Pterygota</taxon>
        <taxon>Neoptera</taxon>
        <taxon>Endopterygota</taxon>
        <taxon>Coleoptera</taxon>
        <taxon>Polyphaga</taxon>
        <taxon>Cucujiformia</taxon>
        <taxon>Chrysomeloidea</taxon>
        <taxon>Chrysomelidae</taxon>
        <taxon>Chrysomelinae</taxon>
        <taxon>Chrysomelini</taxon>
        <taxon>Phaedon</taxon>
    </lineage>
</organism>
<dbReference type="Proteomes" id="UP001153737">
    <property type="component" value="Chromosome 2"/>
</dbReference>
<reference evidence="1" key="2">
    <citation type="submission" date="2022-10" db="EMBL/GenBank/DDBJ databases">
        <authorList>
            <consortium name="ENA_rothamsted_submissions"/>
            <consortium name="culmorum"/>
            <person name="King R."/>
        </authorList>
    </citation>
    <scope>NUCLEOTIDE SEQUENCE</scope>
</reference>
<evidence type="ECO:0000313" key="1">
    <source>
        <dbReference type="EMBL" id="CAG9818938.1"/>
    </source>
</evidence>
<reference evidence="1" key="1">
    <citation type="submission" date="2022-01" db="EMBL/GenBank/DDBJ databases">
        <authorList>
            <person name="King R."/>
        </authorList>
    </citation>
    <scope>NUCLEOTIDE SEQUENCE</scope>
</reference>
<keyword evidence="2" id="KW-1185">Reference proteome</keyword>
<sequence length="255" mass="29757">MTEIENLKTYKYLSSDKKNHLKLLNEKKIILYAAMLLESENNTTISLSLDVLDNFVSNEETHYILLSTFGIYEALESLSIRMRNKNFEIYHRSIDITEILRNSAPPALNTRSRKRGIAKRHQLYSLYLMNLTKNDSAILEQILLKIKGIISFVLDVEMRRCTIRICSKITINEVIEKLHIKLNMKAFVVTRNVQTGEEEYKDIMNNTINRSYLEYPEDETLSPKGKAVIETARLVKNSNNIIESVLNLWNEAFYW</sequence>
<dbReference type="AlphaFoldDB" id="A0A9N9SG57"/>
<dbReference type="PANTHER" id="PTHR28592">
    <property type="entry name" value="ARMADILLO REPEAT-CONTAINING PROTEIN 1"/>
    <property type="match status" value="1"/>
</dbReference>
<evidence type="ECO:0000313" key="2">
    <source>
        <dbReference type="Proteomes" id="UP001153737"/>
    </source>
</evidence>
<dbReference type="PANTHER" id="PTHR28592:SF1">
    <property type="entry name" value="ARMADILLO REPEAT-CONTAINING PROTEIN 1"/>
    <property type="match status" value="1"/>
</dbReference>
<name>A0A9N9SG57_PHACE</name>
<protein>
    <submittedName>
        <fullName evidence="1">Uncharacterized protein</fullName>
    </submittedName>
</protein>
<dbReference type="EMBL" id="OU896708">
    <property type="protein sequence ID" value="CAG9818938.1"/>
    <property type="molecule type" value="Genomic_DNA"/>
</dbReference>
<dbReference type="OrthoDB" id="17335at2759"/>